<organism evidence="1 2">
    <name type="scientific">Sodiomyces alkalinus (strain CBS 110278 / VKM F-3762 / F11)</name>
    <name type="common">Alkaliphilic filamentous fungus</name>
    <dbReference type="NCBI Taxonomy" id="1314773"/>
    <lineage>
        <taxon>Eukaryota</taxon>
        <taxon>Fungi</taxon>
        <taxon>Dikarya</taxon>
        <taxon>Ascomycota</taxon>
        <taxon>Pezizomycotina</taxon>
        <taxon>Sordariomycetes</taxon>
        <taxon>Hypocreomycetidae</taxon>
        <taxon>Glomerellales</taxon>
        <taxon>Plectosphaerellaceae</taxon>
        <taxon>Sodiomyces</taxon>
    </lineage>
</organism>
<keyword evidence="2" id="KW-1185">Reference proteome</keyword>
<proteinExistence type="predicted"/>
<dbReference type="GeneID" id="39584091"/>
<sequence length="209" mass="23791">MCLHAASRTSSYFVIISGRIINQPPVSRRLIQRWPFGSIFKIYACENQQRPFHHAGRWLMFSSFSPPHCAQYSSALPKTAITRGKGGVGFAGRPADWSKFSSNKTHVFQSFPGVFRLLQFNREDVPISPVYCHAPRVGTVIETRASEIEIRKKEVRKRTLVRHRDVRSTNQMPDTIVKGRHMIFVTSSSTWLKGRGWEGGGVSSKCKRR</sequence>
<name>A0A3N2PMV3_SODAK</name>
<evidence type="ECO:0000313" key="1">
    <source>
        <dbReference type="EMBL" id="ROT35666.1"/>
    </source>
</evidence>
<protein>
    <submittedName>
        <fullName evidence="1">Uncharacterized protein</fullName>
    </submittedName>
</protein>
<evidence type="ECO:0000313" key="2">
    <source>
        <dbReference type="Proteomes" id="UP000272025"/>
    </source>
</evidence>
<gene>
    <name evidence="1" type="ORF">SODALDRAFT_71961</name>
</gene>
<reference evidence="1 2" key="1">
    <citation type="journal article" date="2018" name="Mol. Ecol.">
        <title>The obligate alkalophilic soda-lake fungus Sodiomyces alkalinus has shifted to a protein diet.</title>
        <authorList>
            <person name="Grum-Grzhimaylo A.A."/>
            <person name="Falkoski D.L."/>
            <person name="van den Heuvel J."/>
            <person name="Valero-Jimenez C.A."/>
            <person name="Min B."/>
            <person name="Choi I.G."/>
            <person name="Lipzen A."/>
            <person name="Daum C.G."/>
            <person name="Aanen D.K."/>
            <person name="Tsang A."/>
            <person name="Henrissat B."/>
            <person name="Bilanenko E.N."/>
            <person name="de Vries R.P."/>
            <person name="van Kan J.A.L."/>
            <person name="Grigoriev I.V."/>
            <person name="Debets A.J.M."/>
        </authorList>
    </citation>
    <scope>NUCLEOTIDE SEQUENCE [LARGE SCALE GENOMIC DNA]</scope>
    <source>
        <strain evidence="1 2">F11</strain>
    </source>
</reference>
<dbReference type="RefSeq" id="XP_028463472.1">
    <property type="nucleotide sequence ID" value="XM_028615614.1"/>
</dbReference>
<dbReference type="EMBL" id="ML119061">
    <property type="protein sequence ID" value="ROT35666.1"/>
    <property type="molecule type" value="Genomic_DNA"/>
</dbReference>
<accession>A0A3N2PMV3</accession>
<dbReference type="AlphaFoldDB" id="A0A3N2PMV3"/>
<dbReference type="Proteomes" id="UP000272025">
    <property type="component" value="Unassembled WGS sequence"/>
</dbReference>